<dbReference type="PANTHER" id="PTHR46018">
    <property type="entry name" value="ZINC PHOSPHODIESTERASE ELAC PROTEIN 1"/>
    <property type="match status" value="1"/>
</dbReference>
<dbReference type="SUPFAM" id="SSF56281">
    <property type="entry name" value="Metallo-hydrolase/oxidoreductase"/>
    <property type="match status" value="1"/>
</dbReference>
<dbReference type="STRING" id="188906.SAMN04488526_2178"/>
<dbReference type="InterPro" id="IPR044094">
    <property type="entry name" value="AtsA-like_MBL-fold"/>
</dbReference>
<keyword evidence="1" id="KW-0378">Hydrolase</keyword>
<name>A0A1H7N6I2_9RHOB</name>
<accession>A0A1H7N6I2</accession>
<feature type="domain" description="Metallo-beta-lactamase" evidence="2">
    <location>
        <begin position="26"/>
        <end position="218"/>
    </location>
</feature>
<dbReference type="InterPro" id="IPR036866">
    <property type="entry name" value="RibonucZ/Hydroxyglut_hydro"/>
</dbReference>
<dbReference type="PANTHER" id="PTHR46018:SF2">
    <property type="entry name" value="ZINC PHOSPHODIESTERASE ELAC PROTEIN 1"/>
    <property type="match status" value="1"/>
</dbReference>
<proteinExistence type="predicted"/>
<dbReference type="GO" id="GO:0042781">
    <property type="term" value="F:3'-tRNA processing endoribonuclease activity"/>
    <property type="evidence" value="ECO:0007669"/>
    <property type="project" value="TreeGrafter"/>
</dbReference>
<evidence type="ECO:0000313" key="4">
    <source>
        <dbReference type="Proteomes" id="UP000199283"/>
    </source>
</evidence>
<dbReference type="Proteomes" id="UP000199283">
    <property type="component" value="Unassembled WGS sequence"/>
</dbReference>
<reference evidence="3 4" key="1">
    <citation type="submission" date="2016-10" db="EMBL/GenBank/DDBJ databases">
        <authorList>
            <person name="de Groot N.N."/>
        </authorList>
    </citation>
    <scope>NUCLEOTIDE SEQUENCE [LARGE SCALE GENOMIC DNA]</scope>
    <source>
        <strain evidence="3 4">DSM 14858</strain>
    </source>
</reference>
<dbReference type="CDD" id="cd07719">
    <property type="entry name" value="arylsulfatase_AtsA-like_MBL-fold"/>
    <property type="match status" value="1"/>
</dbReference>
<dbReference type="AlphaFoldDB" id="A0A1H7N6I2"/>
<evidence type="ECO:0000256" key="1">
    <source>
        <dbReference type="ARBA" id="ARBA00022801"/>
    </source>
</evidence>
<evidence type="ECO:0000259" key="2">
    <source>
        <dbReference type="SMART" id="SM00849"/>
    </source>
</evidence>
<dbReference type="EMBL" id="FNZQ01000003">
    <property type="protein sequence ID" value="SEL18911.1"/>
    <property type="molecule type" value="Genomic_DNA"/>
</dbReference>
<keyword evidence="4" id="KW-1185">Reference proteome</keyword>
<dbReference type="InterPro" id="IPR001279">
    <property type="entry name" value="Metallo-B-lactamas"/>
</dbReference>
<dbReference type="RefSeq" id="WP_245737568.1">
    <property type="nucleotide sequence ID" value="NZ_FNZQ01000003.1"/>
</dbReference>
<dbReference type="Gene3D" id="3.60.15.10">
    <property type="entry name" value="Ribonuclease Z/Hydroxyacylglutathione hydrolase-like"/>
    <property type="match status" value="1"/>
</dbReference>
<protein>
    <submittedName>
        <fullName evidence="3">Ribonuclease BN, tRNA processing enzyme</fullName>
    </submittedName>
</protein>
<organism evidence="3 4">
    <name type="scientific">Jannaschia helgolandensis</name>
    <dbReference type="NCBI Taxonomy" id="188906"/>
    <lineage>
        <taxon>Bacteria</taxon>
        <taxon>Pseudomonadati</taxon>
        <taxon>Pseudomonadota</taxon>
        <taxon>Alphaproteobacteria</taxon>
        <taxon>Rhodobacterales</taxon>
        <taxon>Roseobacteraceae</taxon>
        <taxon>Jannaschia</taxon>
    </lineage>
</organism>
<gene>
    <name evidence="3" type="ORF">SAMN04488526_2178</name>
</gene>
<sequence>MPLSSSDYVVLLGTKGGPAIRPGSTMPTSSLLCLDGQLAVIDCGLGVTRALCDQNIALPSLSAIFITHLHSDHYLELGPLLHTAWTAGLSAPVNIWGPKGLDLYWSGFLTSMQADIDLRIADEGRPDLRDLIRVNAIDAGDVTMLGPTAVTAMQVDHPPLIDCFALSFRGSRHHVVFSGDTAYHPGLADFARGADLLVHEAMLMPALAALVARVGNGDDRLMRHLRRSHTTADDAARIAQAADVGALALHHLIPSDDPEYGSADWAAATAPFWSGPLHIGTDGLRIDL</sequence>
<dbReference type="Pfam" id="PF23023">
    <property type="entry name" value="Anti-Pycsar_Apyc1"/>
    <property type="match status" value="1"/>
</dbReference>
<evidence type="ECO:0000313" key="3">
    <source>
        <dbReference type="EMBL" id="SEL18911.1"/>
    </source>
</evidence>
<dbReference type="SMART" id="SM00849">
    <property type="entry name" value="Lactamase_B"/>
    <property type="match status" value="1"/>
</dbReference>